<sequence>MSEIEVFKIAPCAILNRQTVRIRTVFFIFDAKKELNLQQNTEKYAKQQVGTFIAITFQRQIFELHKIFQKEKEK</sequence>
<dbReference type="EMBL" id="SVNY01000004">
    <property type="protein sequence ID" value="MBE6833619.1"/>
    <property type="molecule type" value="Genomic_DNA"/>
</dbReference>
<proteinExistence type="predicted"/>
<gene>
    <name evidence="1" type="ORF">E7512_08580</name>
</gene>
<organism evidence="1 2">
    <name type="scientific">Faecalispora sporosphaeroides</name>
    <dbReference type="NCBI Taxonomy" id="1549"/>
    <lineage>
        <taxon>Bacteria</taxon>
        <taxon>Bacillati</taxon>
        <taxon>Bacillota</taxon>
        <taxon>Clostridia</taxon>
        <taxon>Eubacteriales</taxon>
        <taxon>Oscillospiraceae</taxon>
        <taxon>Faecalispora</taxon>
    </lineage>
</organism>
<dbReference type="AlphaFoldDB" id="A0A928KXU3"/>
<protein>
    <submittedName>
        <fullName evidence="1">Uncharacterized protein</fullName>
    </submittedName>
</protein>
<comment type="caution">
    <text evidence="1">The sequence shown here is derived from an EMBL/GenBank/DDBJ whole genome shotgun (WGS) entry which is preliminary data.</text>
</comment>
<accession>A0A928KXU3</accession>
<reference evidence="1" key="1">
    <citation type="submission" date="2019-04" db="EMBL/GenBank/DDBJ databases">
        <title>Evolution of Biomass-Degrading Anaerobic Consortia Revealed by Metagenomics.</title>
        <authorList>
            <person name="Peng X."/>
        </authorList>
    </citation>
    <scope>NUCLEOTIDE SEQUENCE</scope>
    <source>
        <strain evidence="1">SIG551</strain>
    </source>
</reference>
<evidence type="ECO:0000313" key="1">
    <source>
        <dbReference type="EMBL" id="MBE6833619.1"/>
    </source>
</evidence>
<dbReference type="RefSeq" id="WP_326840442.1">
    <property type="nucleotide sequence ID" value="NZ_SVNY01000004.1"/>
</dbReference>
<evidence type="ECO:0000313" key="2">
    <source>
        <dbReference type="Proteomes" id="UP000754750"/>
    </source>
</evidence>
<dbReference type="Proteomes" id="UP000754750">
    <property type="component" value="Unassembled WGS sequence"/>
</dbReference>
<name>A0A928KXU3_9FIRM</name>